<evidence type="ECO:0000313" key="5">
    <source>
        <dbReference type="Proteomes" id="UP001367508"/>
    </source>
</evidence>
<organism evidence="4 5">
    <name type="scientific">Canavalia gladiata</name>
    <name type="common">Sword bean</name>
    <name type="synonym">Dolichos gladiatus</name>
    <dbReference type="NCBI Taxonomy" id="3824"/>
    <lineage>
        <taxon>Eukaryota</taxon>
        <taxon>Viridiplantae</taxon>
        <taxon>Streptophyta</taxon>
        <taxon>Embryophyta</taxon>
        <taxon>Tracheophyta</taxon>
        <taxon>Spermatophyta</taxon>
        <taxon>Magnoliopsida</taxon>
        <taxon>eudicotyledons</taxon>
        <taxon>Gunneridae</taxon>
        <taxon>Pentapetalae</taxon>
        <taxon>rosids</taxon>
        <taxon>fabids</taxon>
        <taxon>Fabales</taxon>
        <taxon>Fabaceae</taxon>
        <taxon>Papilionoideae</taxon>
        <taxon>50 kb inversion clade</taxon>
        <taxon>NPAAA clade</taxon>
        <taxon>indigoferoid/millettioid clade</taxon>
        <taxon>Phaseoleae</taxon>
        <taxon>Canavalia</taxon>
    </lineage>
</organism>
<evidence type="ECO:0000313" key="4">
    <source>
        <dbReference type="EMBL" id="KAK7313227.1"/>
    </source>
</evidence>
<evidence type="ECO:0000256" key="3">
    <source>
        <dbReference type="SAM" id="MobiDB-lite"/>
    </source>
</evidence>
<dbReference type="AlphaFoldDB" id="A0AAN9K981"/>
<reference evidence="4 5" key="1">
    <citation type="submission" date="2024-01" db="EMBL/GenBank/DDBJ databases">
        <title>The genomes of 5 underutilized Papilionoideae crops provide insights into root nodulation and disease resistanc.</title>
        <authorList>
            <person name="Jiang F."/>
        </authorList>
    </citation>
    <scope>NUCLEOTIDE SEQUENCE [LARGE SCALE GENOMIC DNA]</scope>
    <source>
        <strain evidence="4">LVBAO_FW01</strain>
        <tissue evidence="4">Leaves</tissue>
    </source>
</reference>
<dbReference type="PANTHER" id="PTHR10460">
    <property type="entry name" value="ABL INTERACTOR FAMILY MEMBER"/>
    <property type="match status" value="1"/>
</dbReference>
<dbReference type="Proteomes" id="UP001367508">
    <property type="component" value="Unassembled WGS sequence"/>
</dbReference>
<feature type="region of interest" description="Disordered" evidence="3">
    <location>
        <begin position="164"/>
        <end position="184"/>
    </location>
</feature>
<keyword evidence="5" id="KW-1185">Reference proteome</keyword>
<dbReference type="PANTHER" id="PTHR10460:SF0">
    <property type="entry name" value="ABELSON INTERACTING PROTEIN, ISOFORM D"/>
    <property type="match status" value="1"/>
</dbReference>
<evidence type="ECO:0000256" key="2">
    <source>
        <dbReference type="ARBA" id="ARBA00025223"/>
    </source>
</evidence>
<protein>
    <submittedName>
        <fullName evidence="4">Uncharacterized protein</fullName>
    </submittedName>
</protein>
<evidence type="ECO:0000256" key="1">
    <source>
        <dbReference type="ARBA" id="ARBA00010020"/>
    </source>
</evidence>
<comment type="caution">
    <text evidence="4">The sequence shown here is derived from an EMBL/GenBank/DDBJ whole genome shotgun (WGS) entry which is preliminary data.</text>
</comment>
<sequence>MTVDEVSMERSKSLVNTLHELKNLWPRLYSVAEYYEGAYLHSEQKPMVPDNLKDYVVRVLMNAADHLGTVAIGCINYMDLKTRFSPPNPFQTRTRFQSSCIPVAKILPWHSAPETNSALKGSSHVSPKIENPKFSTIASGVFHFLDNEESIWMKSSPTQIHFPRGTPASSTPMHTLGGTRKDTLRASKSGPAFRSFDNPNRRKAAQFLLEGSDNGQILVSYLLVI</sequence>
<comment type="similarity">
    <text evidence="1">Belongs to the ABI family.</text>
</comment>
<gene>
    <name evidence="4" type="ORF">VNO77_37786</name>
</gene>
<comment type="function">
    <text evidence="2">Involved in regulation of actin and microtubule organization. Part of a WAVE complex that activates the Arp2/3 complex.</text>
</comment>
<dbReference type="EMBL" id="JAYMYQ010000009">
    <property type="protein sequence ID" value="KAK7313227.1"/>
    <property type="molecule type" value="Genomic_DNA"/>
</dbReference>
<dbReference type="InterPro" id="IPR028457">
    <property type="entry name" value="ABI"/>
</dbReference>
<proteinExistence type="inferred from homology"/>
<accession>A0AAN9K981</accession>
<dbReference type="Gene3D" id="6.10.140.1620">
    <property type="match status" value="1"/>
</dbReference>
<name>A0AAN9K981_CANGL</name>